<evidence type="ECO:0000313" key="6">
    <source>
        <dbReference type="Proteomes" id="UP000253495"/>
    </source>
</evidence>
<dbReference type="PANTHER" id="PTHR33371">
    <property type="entry name" value="INTERMEMBRANE PHOSPHOLIPID TRANSPORT SYSTEM BINDING PROTEIN MLAD-RELATED"/>
    <property type="match status" value="1"/>
</dbReference>
<feature type="compositionally biased region" description="Basic and acidic residues" evidence="1">
    <location>
        <begin position="325"/>
        <end position="336"/>
    </location>
</feature>
<dbReference type="NCBIfam" id="TIGR00996">
    <property type="entry name" value="Mtu_fam_mce"/>
    <property type="match status" value="1"/>
</dbReference>
<reference evidence="5 6" key="1">
    <citation type="submission" date="2018-07" db="EMBL/GenBank/DDBJ databases">
        <title>Genomic Encyclopedia of Type Strains, Phase III (KMG-III): the genomes of soil and plant-associated and newly described type strains.</title>
        <authorList>
            <person name="Whitman W."/>
        </authorList>
    </citation>
    <scope>NUCLEOTIDE SEQUENCE [LARGE SCALE GENOMIC DNA]</scope>
    <source>
        <strain evidence="5 6">CECT 8575</strain>
    </source>
</reference>
<dbReference type="OrthoDB" id="5241191at2"/>
<accession>A0A368VS46</accession>
<dbReference type="InterPro" id="IPR003399">
    <property type="entry name" value="Mce/MlaD"/>
</dbReference>
<dbReference type="AlphaFoldDB" id="A0A368VS46"/>
<gene>
    <name evidence="5" type="ORF">DFQ14_104118</name>
</gene>
<dbReference type="InterPro" id="IPR052336">
    <property type="entry name" value="MlaD_Phospholipid_Transporter"/>
</dbReference>
<dbReference type="PANTHER" id="PTHR33371:SF18">
    <property type="entry name" value="MCE-FAMILY PROTEIN MCE3C"/>
    <property type="match status" value="1"/>
</dbReference>
<comment type="caution">
    <text evidence="5">The sequence shown here is derived from an EMBL/GenBank/DDBJ whole genome shotgun (WGS) entry which is preliminary data.</text>
</comment>
<dbReference type="RefSeq" id="WP_114452607.1">
    <property type="nucleotide sequence ID" value="NZ_QPJC01000004.1"/>
</dbReference>
<evidence type="ECO:0000259" key="3">
    <source>
        <dbReference type="Pfam" id="PF02470"/>
    </source>
</evidence>
<sequence>MKPLRERNQATIGVITLVVLCLAATGAFFSKELLGNGESYSAHFTESAGLTSGNEVHAAGVKVGEVTDVSLDGNRVLVDFTVDGVRLGRQTTASIRIKTLLGEKYLQVTPRGSGELDPAKTIPTSKTTAPFDIPEAVTELTRTAGRIDTDRLAKSFRVMSKTLEGGTPEMGKALKGLSRLSKTVASRDEKLAKLLDNAGGVSKIAKERNEEVRTLIADGNLLLTELQRRKDAIDSLLRGTRELSTQVRGMIAENSKQLRPALQELDKLTGMLQRNQDTLRDSIKALAPYIRGFTNTTGSGQWYDGYLCGWVPPPISAGPVQTAPKKCEVPVPEEHNSPGGGS</sequence>
<dbReference type="Pfam" id="PF02470">
    <property type="entry name" value="MlaD"/>
    <property type="match status" value="1"/>
</dbReference>
<evidence type="ECO:0000259" key="4">
    <source>
        <dbReference type="Pfam" id="PF11887"/>
    </source>
</evidence>
<name>A0A368VS46_9ACTN</name>
<feature type="region of interest" description="Disordered" evidence="1">
    <location>
        <begin position="319"/>
        <end position="342"/>
    </location>
</feature>
<keyword evidence="2" id="KW-0472">Membrane</keyword>
<feature type="transmembrane region" description="Helical" evidence="2">
    <location>
        <begin position="12"/>
        <end position="29"/>
    </location>
</feature>
<organism evidence="5 6">
    <name type="scientific">Halopolyspora algeriensis</name>
    <dbReference type="NCBI Taxonomy" id="1500506"/>
    <lineage>
        <taxon>Bacteria</taxon>
        <taxon>Bacillati</taxon>
        <taxon>Actinomycetota</taxon>
        <taxon>Actinomycetes</taxon>
        <taxon>Actinomycetes incertae sedis</taxon>
        <taxon>Halopolyspora</taxon>
    </lineage>
</organism>
<feature type="domain" description="Mce/MlaD" evidence="3">
    <location>
        <begin position="37"/>
        <end position="110"/>
    </location>
</feature>
<evidence type="ECO:0000256" key="1">
    <source>
        <dbReference type="SAM" id="MobiDB-lite"/>
    </source>
</evidence>
<dbReference type="InterPro" id="IPR005693">
    <property type="entry name" value="Mce"/>
</dbReference>
<evidence type="ECO:0000313" key="5">
    <source>
        <dbReference type="EMBL" id="RCW44529.1"/>
    </source>
</evidence>
<keyword evidence="2" id="KW-1133">Transmembrane helix</keyword>
<keyword evidence="6" id="KW-1185">Reference proteome</keyword>
<dbReference type="GO" id="GO:0005576">
    <property type="term" value="C:extracellular region"/>
    <property type="evidence" value="ECO:0007669"/>
    <property type="project" value="TreeGrafter"/>
</dbReference>
<dbReference type="InterPro" id="IPR024516">
    <property type="entry name" value="Mce_C"/>
</dbReference>
<evidence type="ECO:0000256" key="2">
    <source>
        <dbReference type="SAM" id="Phobius"/>
    </source>
</evidence>
<dbReference type="PRINTS" id="PR01782">
    <property type="entry name" value="MCEVIRFACTOR"/>
</dbReference>
<proteinExistence type="predicted"/>
<dbReference type="Pfam" id="PF11887">
    <property type="entry name" value="Mce4_CUP1"/>
    <property type="match status" value="1"/>
</dbReference>
<keyword evidence="2" id="KW-0812">Transmembrane</keyword>
<dbReference type="EMBL" id="QPJC01000004">
    <property type="protein sequence ID" value="RCW44529.1"/>
    <property type="molecule type" value="Genomic_DNA"/>
</dbReference>
<dbReference type="Proteomes" id="UP000253495">
    <property type="component" value="Unassembled WGS sequence"/>
</dbReference>
<protein>
    <submittedName>
        <fullName evidence="5">Phospholipid/cholesterol/gamma-HCH transport system substrate-binding protein</fullName>
    </submittedName>
</protein>
<feature type="domain" description="Mammalian cell entry C-terminal" evidence="4">
    <location>
        <begin position="115"/>
        <end position="302"/>
    </location>
</feature>